<evidence type="ECO:0000313" key="1">
    <source>
        <dbReference type="EMBL" id="WWQ67018.1"/>
    </source>
</evidence>
<proteinExistence type="predicted"/>
<sequence length="239" mass="27415">MEQLVGILAKVFLFAFIIGMFTLVIRAFMRSSQEDKRMRRGWTELEQVAAERGWTHERRAAGRATEYCGVGPMPGSGSNLTAWHYTTGEFRGRSFKCFEYRYSNPLSGSSQVGESRKLTIESVFLVSAPGTAPYLNLRRPGTFDRMMGRGPRKLLGVPEFDAKFRFDTHDEDFARSVLSDDFRAFLLSDQRARKNPLRVRDDELFTWYTGTLSPQALEDRLDYLCDVLDHMPEQAWVAL</sequence>
<reference evidence="1" key="1">
    <citation type="journal article" date="2025" name="Int. J. Syst. Evol. Microbiol.">
        <title>Streptomyces citrinus sp. nov., with yellow diffusible pigment.</title>
        <authorList>
            <person name="He Y."/>
            <person name="Yang E."/>
            <person name="Xu J."/>
            <person name="Sun Y."/>
            <person name="Sun L."/>
        </authorList>
    </citation>
    <scope>NUCLEOTIDE SEQUENCE</scope>
    <source>
        <strain evidence="1">Q6</strain>
    </source>
</reference>
<dbReference type="Proteomes" id="UP001432251">
    <property type="component" value="Chromosome"/>
</dbReference>
<accession>A0ACD5AMI7</accession>
<gene>
    <name evidence="1" type="ORF">V2W30_29265</name>
</gene>
<evidence type="ECO:0000313" key="2">
    <source>
        <dbReference type="Proteomes" id="UP001432251"/>
    </source>
</evidence>
<dbReference type="EMBL" id="CP146022">
    <property type="protein sequence ID" value="WWQ67018.1"/>
    <property type="molecule type" value="Genomic_DNA"/>
</dbReference>
<protein>
    <submittedName>
        <fullName evidence="1">Uncharacterized protein</fullName>
    </submittedName>
</protein>
<name>A0ACD5AMI7_9ACTN</name>
<organism evidence="1 2">
    <name type="scientific">Streptomyces citrinus</name>
    <dbReference type="NCBI Taxonomy" id="3118173"/>
    <lineage>
        <taxon>Bacteria</taxon>
        <taxon>Bacillati</taxon>
        <taxon>Actinomycetota</taxon>
        <taxon>Actinomycetes</taxon>
        <taxon>Kitasatosporales</taxon>
        <taxon>Streptomycetaceae</taxon>
        <taxon>Streptomyces</taxon>
    </lineage>
</organism>
<keyword evidence="2" id="KW-1185">Reference proteome</keyword>